<evidence type="ECO:0000256" key="4">
    <source>
        <dbReference type="HAMAP-Rule" id="MF_00688"/>
    </source>
</evidence>
<sequence>MTQFTAEHSPFWLAPSPVEFPPTEFALVEPDGLLAIGGSLTAEWLLTAYRNGIFPWFNPDDPILWWTPNPRSVLPIKQLKVSRSLRKRWKDKVLTGAWQIKLDTAFSKTMAHCANIERKGQDGTWICTQMLHSYSELHAKGHAHSVEVWEDEQLIGGLYGIGIGKMFYGESMFAKQPDASKVALTALCLQLDIWGFEMVDTQVETEHLNSLGATLIDREEFETNLKKLIQTSFPVKKWQFDIDWQDALNDFLKRQKLNNNQPH</sequence>
<evidence type="ECO:0000256" key="3">
    <source>
        <dbReference type="ARBA" id="ARBA00023315"/>
    </source>
</evidence>
<accession>A0ABS3Q3H5</accession>
<dbReference type="InterPro" id="IPR042203">
    <property type="entry name" value="Leu/Phe-tRNA_Trfase_C"/>
</dbReference>
<evidence type="ECO:0000313" key="6">
    <source>
        <dbReference type="Proteomes" id="UP000664835"/>
    </source>
</evidence>
<proteinExistence type="inferred from homology"/>
<gene>
    <name evidence="4" type="primary">aat</name>
    <name evidence="5" type="ORF">J3998_04750</name>
</gene>
<evidence type="ECO:0000256" key="1">
    <source>
        <dbReference type="ARBA" id="ARBA00022490"/>
    </source>
</evidence>
<dbReference type="InterPro" id="IPR004616">
    <property type="entry name" value="Leu/Phe-tRNA_Trfase"/>
</dbReference>
<evidence type="ECO:0000256" key="2">
    <source>
        <dbReference type="ARBA" id="ARBA00022679"/>
    </source>
</evidence>
<comment type="catalytic activity">
    <reaction evidence="4">
        <text>N-terminal L-arginyl-[protein] + L-leucyl-tRNA(Leu) = N-terminal L-leucyl-L-arginyl-[protein] + tRNA(Leu) + H(+)</text>
        <dbReference type="Rhea" id="RHEA:50416"/>
        <dbReference type="Rhea" id="RHEA-COMP:9613"/>
        <dbReference type="Rhea" id="RHEA-COMP:9622"/>
        <dbReference type="Rhea" id="RHEA-COMP:12672"/>
        <dbReference type="Rhea" id="RHEA-COMP:12673"/>
        <dbReference type="ChEBI" id="CHEBI:15378"/>
        <dbReference type="ChEBI" id="CHEBI:64719"/>
        <dbReference type="ChEBI" id="CHEBI:78442"/>
        <dbReference type="ChEBI" id="CHEBI:78494"/>
        <dbReference type="ChEBI" id="CHEBI:133044"/>
        <dbReference type="EC" id="2.3.2.6"/>
    </reaction>
</comment>
<dbReference type="NCBIfam" id="TIGR00667">
    <property type="entry name" value="aat"/>
    <property type="match status" value="1"/>
</dbReference>
<dbReference type="PANTHER" id="PTHR30098:SF2">
    <property type="entry name" value="LEUCYL_PHENYLALANYL-TRNA--PROTEIN TRANSFERASE"/>
    <property type="match status" value="1"/>
</dbReference>
<dbReference type="Proteomes" id="UP000664835">
    <property type="component" value="Unassembled WGS sequence"/>
</dbReference>
<dbReference type="EC" id="2.3.2.6" evidence="4"/>
<comment type="catalytic activity">
    <reaction evidence="4">
        <text>L-phenylalanyl-tRNA(Phe) + an N-terminal L-alpha-aminoacyl-[protein] = an N-terminal L-phenylalanyl-L-alpha-aminoacyl-[protein] + tRNA(Phe)</text>
        <dbReference type="Rhea" id="RHEA:43632"/>
        <dbReference type="Rhea" id="RHEA-COMP:9668"/>
        <dbReference type="Rhea" id="RHEA-COMP:9699"/>
        <dbReference type="Rhea" id="RHEA-COMP:10636"/>
        <dbReference type="Rhea" id="RHEA-COMP:10637"/>
        <dbReference type="ChEBI" id="CHEBI:78442"/>
        <dbReference type="ChEBI" id="CHEBI:78531"/>
        <dbReference type="ChEBI" id="CHEBI:78597"/>
        <dbReference type="ChEBI" id="CHEBI:83561"/>
        <dbReference type="EC" id="2.3.2.6"/>
    </reaction>
</comment>
<dbReference type="HAMAP" id="MF_00688">
    <property type="entry name" value="Leu_Phe_trans"/>
    <property type="match status" value="1"/>
</dbReference>
<comment type="function">
    <text evidence="4">Functions in the N-end rule pathway of protein degradation where it conjugates Leu, Phe and, less efficiently, Met from aminoacyl-tRNAs to the N-termini of proteins containing an N-terminal arginine or lysine.</text>
</comment>
<comment type="catalytic activity">
    <reaction evidence="4">
        <text>N-terminal L-lysyl-[protein] + L-leucyl-tRNA(Leu) = N-terminal L-leucyl-L-lysyl-[protein] + tRNA(Leu) + H(+)</text>
        <dbReference type="Rhea" id="RHEA:12340"/>
        <dbReference type="Rhea" id="RHEA-COMP:9613"/>
        <dbReference type="Rhea" id="RHEA-COMP:9622"/>
        <dbReference type="Rhea" id="RHEA-COMP:12670"/>
        <dbReference type="Rhea" id="RHEA-COMP:12671"/>
        <dbReference type="ChEBI" id="CHEBI:15378"/>
        <dbReference type="ChEBI" id="CHEBI:65249"/>
        <dbReference type="ChEBI" id="CHEBI:78442"/>
        <dbReference type="ChEBI" id="CHEBI:78494"/>
        <dbReference type="ChEBI" id="CHEBI:133043"/>
        <dbReference type="EC" id="2.3.2.6"/>
    </reaction>
</comment>
<dbReference type="GO" id="GO:0008914">
    <property type="term" value="F:leucyl-tRNA--protein transferase activity"/>
    <property type="evidence" value="ECO:0007669"/>
    <property type="project" value="UniProtKB-EC"/>
</dbReference>
<comment type="similarity">
    <text evidence="4">Belongs to the L/F-transferase family.</text>
</comment>
<protein>
    <recommendedName>
        <fullName evidence="4">Leucyl/phenylalanyl-tRNA--protein transferase</fullName>
        <ecNumber evidence="4">2.3.2.6</ecNumber>
    </recommendedName>
    <alternativeName>
        <fullName evidence="4">L/F-transferase</fullName>
    </alternativeName>
    <alternativeName>
        <fullName evidence="4">Leucyltransferase</fullName>
    </alternativeName>
    <alternativeName>
        <fullName evidence="4">Phenyalanyltransferase</fullName>
    </alternativeName>
</protein>
<comment type="subcellular location">
    <subcellularLocation>
        <location evidence="4">Cytoplasm</location>
    </subcellularLocation>
</comment>
<dbReference type="SUPFAM" id="SSF55729">
    <property type="entry name" value="Acyl-CoA N-acyltransferases (Nat)"/>
    <property type="match status" value="1"/>
</dbReference>
<keyword evidence="6" id="KW-1185">Reference proteome</keyword>
<dbReference type="EMBL" id="JAGETV010000005">
    <property type="protein sequence ID" value="MBO1926877.1"/>
    <property type="molecule type" value="Genomic_DNA"/>
</dbReference>
<keyword evidence="3 4" id="KW-0012">Acyltransferase</keyword>
<dbReference type="InterPro" id="IPR016181">
    <property type="entry name" value="Acyl_CoA_acyltransferase"/>
</dbReference>
<dbReference type="Gene3D" id="3.40.630.70">
    <property type="entry name" value="Leucyl/phenylalanyl-tRNA-protein transferase, C-terminal domain"/>
    <property type="match status" value="1"/>
</dbReference>
<name>A0ABS3Q3H5_9GAMM</name>
<organism evidence="5 6">
    <name type="scientific">Thiomicrorhabdus marina</name>
    <dbReference type="NCBI Taxonomy" id="2818442"/>
    <lineage>
        <taxon>Bacteria</taxon>
        <taxon>Pseudomonadati</taxon>
        <taxon>Pseudomonadota</taxon>
        <taxon>Gammaproteobacteria</taxon>
        <taxon>Thiotrichales</taxon>
        <taxon>Piscirickettsiaceae</taxon>
        <taxon>Thiomicrorhabdus</taxon>
    </lineage>
</organism>
<evidence type="ECO:0000313" key="5">
    <source>
        <dbReference type="EMBL" id="MBO1926877.1"/>
    </source>
</evidence>
<dbReference type="RefSeq" id="WP_208148315.1">
    <property type="nucleotide sequence ID" value="NZ_JAGETV010000005.1"/>
</dbReference>
<dbReference type="Gene3D" id="3.30.70.3550">
    <property type="entry name" value="Leucyl/phenylalanyl-tRNA-protein transferase, N-terminal domain"/>
    <property type="match status" value="1"/>
</dbReference>
<dbReference type="InterPro" id="IPR042221">
    <property type="entry name" value="Leu/Phe-tRNA_Trfase_N"/>
</dbReference>
<dbReference type="PANTHER" id="PTHR30098">
    <property type="entry name" value="LEUCYL/PHENYLALANYL-TRNA--PROTEIN TRANSFERASE"/>
    <property type="match status" value="1"/>
</dbReference>
<keyword evidence="1 4" id="KW-0963">Cytoplasm</keyword>
<keyword evidence="2 4" id="KW-0808">Transferase</keyword>
<comment type="caution">
    <text evidence="5">The sequence shown here is derived from an EMBL/GenBank/DDBJ whole genome shotgun (WGS) entry which is preliminary data.</text>
</comment>
<dbReference type="Pfam" id="PF03588">
    <property type="entry name" value="Leu_Phe_trans"/>
    <property type="match status" value="1"/>
</dbReference>
<reference evidence="5 6" key="1">
    <citation type="submission" date="2021-03" db="EMBL/GenBank/DDBJ databases">
        <title>Thiomicrorhabdus sp.nov.,novel sulfur-oxidizing bacteria isolated from coastal sediment.</title>
        <authorList>
            <person name="Liu X."/>
        </authorList>
    </citation>
    <scope>NUCLEOTIDE SEQUENCE [LARGE SCALE GENOMIC DNA]</scope>
    <source>
        <strain evidence="5 6">6S2-11</strain>
    </source>
</reference>